<protein>
    <recommendedName>
        <fullName evidence="1">Antitoxin ParD</fullName>
    </recommendedName>
</protein>
<dbReference type="Gene3D" id="6.10.10.120">
    <property type="entry name" value="Antitoxin ParD1-like"/>
    <property type="match status" value="1"/>
</dbReference>
<evidence type="ECO:0000313" key="3">
    <source>
        <dbReference type="EMBL" id="QNT08017.1"/>
    </source>
</evidence>
<dbReference type="OrthoDB" id="517416at2"/>
<dbReference type="CDD" id="cd22231">
    <property type="entry name" value="RHH_NikR_HicB-like"/>
    <property type="match status" value="1"/>
</dbReference>
<evidence type="ECO:0000256" key="1">
    <source>
        <dbReference type="ARBA" id="ARBA00017940"/>
    </source>
</evidence>
<dbReference type="InterPro" id="IPR010985">
    <property type="entry name" value="Ribbon_hlx_hlx"/>
</dbReference>
<proteinExistence type="predicted"/>
<keyword evidence="2" id="KW-1277">Toxin-antitoxin system</keyword>
<sequence>MTRASISITEPNAEWLQSQIDSKEFSSRSDVINDLIRKARQKENENSIEELRSALIAGEKSGLSLKTPEEIIQTVMDKHRENDSL</sequence>
<dbReference type="InterPro" id="IPR022789">
    <property type="entry name" value="ParD"/>
</dbReference>
<keyword evidence="4" id="KW-1185">Reference proteome</keyword>
<evidence type="ECO:0000313" key="4">
    <source>
        <dbReference type="Proteomes" id="UP000516370"/>
    </source>
</evidence>
<accession>A0A7H1JC01</accession>
<reference evidence="3 4" key="1">
    <citation type="submission" date="2020-09" db="EMBL/GenBank/DDBJ databases">
        <title>Complete genome sequence of an Arctic sea ice bacterium Marinomonas arctica BSI20414.</title>
        <authorList>
            <person name="Liao L."/>
            <person name="Chen B."/>
        </authorList>
    </citation>
    <scope>NUCLEOTIDE SEQUENCE [LARGE SCALE GENOMIC DNA]</scope>
    <source>
        <strain evidence="3 4">BSI20414</strain>
    </source>
</reference>
<dbReference type="GO" id="GO:0006355">
    <property type="term" value="P:regulation of DNA-templated transcription"/>
    <property type="evidence" value="ECO:0007669"/>
    <property type="project" value="InterPro"/>
</dbReference>
<dbReference type="Proteomes" id="UP000516370">
    <property type="component" value="Chromosome"/>
</dbReference>
<dbReference type="Pfam" id="PF03693">
    <property type="entry name" value="ParD_antitoxin"/>
    <property type="match status" value="1"/>
</dbReference>
<dbReference type="EMBL" id="CP061081">
    <property type="protein sequence ID" value="QNT08017.1"/>
    <property type="molecule type" value="Genomic_DNA"/>
</dbReference>
<dbReference type="InterPro" id="IPR038296">
    <property type="entry name" value="ParD_sf"/>
</dbReference>
<dbReference type="KEGG" id="mard:IBG28_03925"/>
<dbReference type="SUPFAM" id="SSF47598">
    <property type="entry name" value="Ribbon-helix-helix"/>
    <property type="match status" value="1"/>
</dbReference>
<gene>
    <name evidence="3" type="ORF">IBG28_03925</name>
</gene>
<organism evidence="3 4">
    <name type="scientific">Marinomonas arctica</name>
    <dbReference type="NCBI Taxonomy" id="383750"/>
    <lineage>
        <taxon>Bacteria</taxon>
        <taxon>Pseudomonadati</taxon>
        <taxon>Pseudomonadota</taxon>
        <taxon>Gammaproteobacteria</taxon>
        <taxon>Oceanospirillales</taxon>
        <taxon>Oceanospirillaceae</taxon>
        <taxon>Marinomonas</taxon>
    </lineage>
</organism>
<evidence type="ECO:0000256" key="2">
    <source>
        <dbReference type="ARBA" id="ARBA00022649"/>
    </source>
</evidence>
<dbReference type="AlphaFoldDB" id="A0A7H1JC01"/>
<name>A0A7H1JC01_9GAMM</name>